<dbReference type="PROSITE" id="PS52015">
    <property type="entry name" value="TONB_CTD"/>
    <property type="match status" value="1"/>
</dbReference>
<comment type="subcellular location">
    <subcellularLocation>
        <location evidence="1 10">Cell inner membrane</location>
        <topology evidence="1 10">Single-pass membrane protein</topology>
        <orientation evidence="1 10">Periplasmic side</orientation>
    </subcellularLocation>
</comment>
<name>J4WW19_9GAMM</name>
<dbReference type="PANTHER" id="PTHR33446">
    <property type="entry name" value="PROTEIN TONB-RELATED"/>
    <property type="match status" value="1"/>
</dbReference>
<keyword evidence="9 10" id="KW-0472">Membrane</keyword>
<evidence type="ECO:0000256" key="5">
    <source>
        <dbReference type="ARBA" id="ARBA00022519"/>
    </source>
</evidence>
<dbReference type="InterPro" id="IPR051045">
    <property type="entry name" value="TonB-dependent_transducer"/>
</dbReference>
<dbReference type="InterPro" id="IPR006260">
    <property type="entry name" value="TonB/TolA_C"/>
</dbReference>
<feature type="domain" description="TonB C-terminal" evidence="12">
    <location>
        <begin position="117"/>
        <end position="208"/>
    </location>
</feature>
<feature type="transmembrane region" description="Helical" evidence="10">
    <location>
        <begin position="7"/>
        <end position="25"/>
    </location>
</feature>
<keyword evidence="3 10" id="KW-0813">Transport</keyword>
<dbReference type="HOGENOM" id="CLU_108529_1_0_6"/>
<dbReference type="Proteomes" id="UP000010116">
    <property type="component" value="Unassembled WGS sequence"/>
</dbReference>
<keyword evidence="10" id="KW-0735">Signal-anchor</keyword>
<dbReference type="GO" id="GO:0055085">
    <property type="term" value="P:transmembrane transport"/>
    <property type="evidence" value="ECO:0007669"/>
    <property type="project" value="InterPro"/>
</dbReference>
<dbReference type="GO" id="GO:0005886">
    <property type="term" value="C:plasma membrane"/>
    <property type="evidence" value="ECO:0007669"/>
    <property type="project" value="UniProtKB-SubCell"/>
</dbReference>
<comment type="similarity">
    <text evidence="2 10">Belongs to the TonB family.</text>
</comment>
<dbReference type="GO" id="GO:0015891">
    <property type="term" value="P:siderophore transport"/>
    <property type="evidence" value="ECO:0007669"/>
    <property type="project" value="InterPro"/>
</dbReference>
<keyword evidence="6 10" id="KW-0812">Transmembrane</keyword>
<evidence type="ECO:0000256" key="1">
    <source>
        <dbReference type="ARBA" id="ARBA00004383"/>
    </source>
</evidence>
<dbReference type="Gene3D" id="3.30.1150.10">
    <property type="match status" value="1"/>
</dbReference>
<feature type="region of interest" description="Disordered" evidence="11">
    <location>
        <begin position="56"/>
        <end position="88"/>
    </location>
</feature>
<evidence type="ECO:0000256" key="7">
    <source>
        <dbReference type="ARBA" id="ARBA00022927"/>
    </source>
</evidence>
<evidence type="ECO:0000256" key="8">
    <source>
        <dbReference type="ARBA" id="ARBA00022989"/>
    </source>
</evidence>
<reference evidence="13 14" key="1">
    <citation type="journal article" date="2012" name="ISME J.">
        <title>Genomic insights to SAR86, an abundant and uncultivated marine bacterial lineage.</title>
        <authorList>
            <person name="Dupont C.L."/>
            <person name="Rusch D.B."/>
            <person name="Yooseph S."/>
            <person name="Lombardo M.J."/>
            <person name="Richter R.A."/>
            <person name="Valas R."/>
            <person name="Novotny M."/>
            <person name="Yee-Greenbaum J."/>
            <person name="Selengut J.D."/>
            <person name="Haft D.H."/>
            <person name="Halpern A.L."/>
            <person name="Lasken R.S."/>
            <person name="Nealson K."/>
            <person name="Friedman R."/>
            <person name="Venter J.C."/>
        </authorList>
    </citation>
    <scope>NUCLEOTIDE SEQUENCE [LARGE SCALE GENOMIC DNA]</scope>
</reference>
<proteinExistence type="inferred from homology"/>
<evidence type="ECO:0000256" key="4">
    <source>
        <dbReference type="ARBA" id="ARBA00022475"/>
    </source>
</evidence>
<organism evidence="13 14">
    <name type="scientific">SAR86 cluster bacterium SAR86B</name>
    <dbReference type="NCBI Taxonomy" id="1123867"/>
    <lineage>
        <taxon>Bacteria</taxon>
        <taxon>Pseudomonadati</taxon>
        <taxon>Pseudomonadota</taxon>
        <taxon>Gammaproteobacteria</taxon>
        <taxon>SAR86 cluster</taxon>
    </lineage>
</organism>
<dbReference type="PRINTS" id="PR01374">
    <property type="entry name" value="TONBPROTEIN"/>
</dbReference>
<dbReference type="InterPro" id="IPR003538">
    <property type="entry name" value="TonB"/>
</dbReference>
<dbReference type="EMBL" id="JH611190">
    <property type="protein sequence ID" value="EJP72485.1"/>
    <property type="molecule type" value="Genomic_DNA"/>
</dbReference>
<dbReference type="InterPro" id="IPR037682">
    <property type="entry name" value="TonB_C"/>
</dbReference>
<gene>
    <name evidence="13" type="ORF">NT02SARS_0970</name>
</gene>
<evidence type="ECO:0000259" key="12">
    <source>
        <dbReference type="PROSITE" id="PS52015"/>
    </source>
</evidence>
<dbReference type="NCBIfam" id="TIGR01352">
    <property type="entry name" value="tonB_Cterm"/>
    <property type="match status" value="1"/>
</dbReference>
<evidence type="ECO:0000256" key="2">
    <source>
        <dbReference type="ARBA" id="ARBA00006555"/>
    </source>
</evidence>
<keyword evidence="4 10" id="KW-1003">Cell membrane</keyword>
<evidence type="ECO:0000256" key="6">
    <source>
        <dbReference type="ARBA" id="ARBA00022692"/>
    </source>
</evidence>
<dbReference type="AlphaFoldDB" id="J4WW19"/>
<sequence>MTINKELLLTVTLSFVFTFSVFYLIQSLISRSADLDNDKDKINYIEFIRIKQNDNLEERTRTLPEKPPKPKRPPQPEVEIDETKPPPMQNIDIDIPDFALPTDFKGAFLGDVSNLGSGTSQLIPLVKIAPRCPPEAAINGIDGSVVLNLLVNEKGKVVNVKLVSAKPARIFNKEASRAVRRWQFKPKTIDGVAVSQTGQLTVEFVCNV</sequence>
<dbReference type="GO" id="GO:0015031">
    <property type="term" value="P:protein transport"/>
    <property type="evidence" value="ECO:0007669"/>
    <property type="project" value="UniProtKB-UniRule"/>
</dbReference>
<evidence type="ECO:0000256" key="10">
    <source>
        <dbReference type="RuleBase" id="RU362123"/>
    </source>
</evidence>
<evidence type="ECO:0000256" key="11">
    <source>
        <dbReference type="SAM" id="MobiDB-lite"/>
    </source>
</evidence>
<dbReference type="GO" id="GO:0031992">
    <property type="term" value="F:energy transducer activity"/>
    <property type="evidence" value="ECO:0007669"/>
    <property type="project" value="InterPro"/>
</dbReference>
<keyword evidence="8 10" id="KW-1133">Transmembrane helix</keyword>
<dbReference type="Pfam" id="PF03544">
    <property type="entry name" value="TonB_C"/>
    <property type="match status" value="1"/>
</dbReference>
<accession>J4WW19</accession>
<evidence type="ECO:0000313" key="13">
    <source>
        <dbReference type="EMBL" id="EJP72485.1"/>
    </source>
</evidence>
<evidence type="ECO:0000256" key="3">
    <source>
        <dbReference type="ARBA" id="ARBA00022448"/>
    </source>
</evidence>
<dbReference type="PANTHER" id="PTHR33446:SF14">
    <property type="entry name" value="PROTEIN TONB"/>
    <property type="match status" value="1"/>
</dbReference>
<keyword evidence="5 10" id="KW-0997">Cell inner membrane</keyword>
<evidence type="ECO:0000256" key="9">
    <source>
        <dbReference type="ARBA" id="ARBA00023136"/>
    </source>
</evidence>
<feature type="compositionally biased region" description="Basic and acidic residues" evidence="11">
    <location>
        <begin position="56"/>
        <end position="68"/>
    </location>
</feature>
<dbReference type="SUPFAM" id="SSF74653">
    <property type="entry name" value="TolA/TonB C-terminal domain"/>
    <property type="match status" value="1"/>
</dbReference>
<dbReference type="GO" id="GO:0030288">
    <property type="term" value="C:outer membrane-bounded periplasmic space"/>
    <property type="evidence" value="ECO:0007669"/>
    <property type="project" value="InterPro"/>
</dbReference>
<comment type="function">
    <text evidence="10">Interacts with outer membrane receptor proteins that carry out high-affinity binding and energy dependent uptake into the periplasmic space of specific substrates. It could act to transduce energy from the cytoplasmic membrane to specific energy-requiring processes in the outer membrane, resulting in the release into the periplasm of ligands bound by these outer membrane proteins.</text>
</comment>
<keyword evidence="7 10" id="KW-0653">Protein transport</keyword>
<evidence type="ECO:0000313" key="14">
    <source>
        <dbReference type="Proteomes" id="UP000010116"/>
    </source>
</evidence>
<protein>
    <recommendedName>
        <fullName evidence="10">Protein TonB</fullName>
    </recommendedName>
</protein>